<proteinExistence type="evidence at transcript level"/>
<organism evidence="2">
    <name type="scientific">Amblyomma cajennense</name>
    <name type="common">Cayenne tick</name>
    <name type="synonym">Acarus cajennensis</name>
    <dbReference type="NCBI Taxonomy" id="34607"/>
    <lineage>
        <taxon>Eukaryota</taxon>
        <taxon>Metazoa</taxon>
        <taxon>Ecdysozoa</taxon>
        <taxon>Arthropoda</taxon>
        <taxon>Chelicerata</taxon>
        <taxon>Arachnida</taxon>
        <taxon>Acari</taxon>
        <taxon>Parasitiformes</taxon>
        <taxon>Ixodida</taxon>
        <taxon>Ixodoidea</taxon>
        <taxon>Ixodidae</taxon>
        <taxon>Amblyomminae</taxon>
        <taxon>Amblyomma</taxon>
    </lineage>
</organism>
<evidence type="ECO:0000256" key="1">
    <source>
        <dbReference type="SAM" id="SignalP"/>
    </source>
</evidence>
<dbReference type="EMBL" id="GBBK01005547">
    <property type="protein sequence ID" value="JAC18935.1"/>
    <property type="molecule type" value="mRNA"/>
</dbReference>
<feature type="signal peptide" evidence="1">
    <location>
        <begin position="1"/>
        <end position="18"/>
    </location>
</feature>
<name>A0A023FCF2_AMBCJ</name>
<feature type="chain" id="PRO_5001515244" evidence="1">
    <location>
        <begin position="19"/>
        <end position="106"/>
    </location>
</feature>
<reference evidence="2" key="1">
    <citation type="submission" date="2014-03" db="EMBL/GenBank/DDBJ databases">
        <title>The sialotranscriptome of Amblyomma triste, Amblyomma parvum and Amblyomma cajennense ticks, uncovered by 454-based RNA-seq.</title>
        <authorList>
            <person name="Garcia G.R."/>
            <person name="Gardinassi L.G."/>
            <person name="Ribeiro J.M."/>
            <person name="Anatriello E."/>
            <person name="Ferreira B.R."/>
            <person name="Moreira H.N."/>
            <person name="Mafra C."/>
            <person name="Olegario M.M."/>
            <person name="Szabo P.J."/>
            <person name="Miranda-Santos I.K."/>
            <person name="Maruyama S.R."/>
        </authorList>
    </citation>
    <scope>NUCLEOTIDE SEQUENCE</scope>
    <source>
        <strain evidence="2">Uberlandia</strain>
        <tissue evidence="2">Salivary glands</tissue>
    </source>
</reference>
<protein>
    <submittedName>
        <fullName evidence="2">Putative secreted mucin</fullName>
    </submittedName>
</protein>
<dbReference type="AlphaFoldDB" id="A0A023FCF2"/>
<accession>A0A023FCF2</accession>
<keyword evidence="1" id="KW-0732">Signal</keyword>
<sequence length="106" mass="11446">MKTLGFLILFCLAATVIAYPRRWDGGRRGGGPRIPWRRPRPRFPPDFEWPCDRTRLSTFGTSEVTVGGSTFSILPSSQGTSSSSGLPFTLAPGGVTIPAIPTIPAR</sequence>
<evidence type="ECO:0000313" key="2">
    <source>
        <dbReference type="EMBL" id="JAC18935.1"/>
    </source>
</evidence>